<evidence type="ECO:0000256" key="5">
    <source>
        <dbReference type="ARBA" id="ARBA00005412"/>
    </source>
</evidence>
<feature type="binding site" evidence="17">
    <location>
        <position position="143"/>
    </location>
    <ligand>
        <name>NAD(+)</name>
        <dbReference type="ChEBI" id="CHEBI:57540"/>
    </ligand>
</feature>
<comment type="similarity">
    <text evidence="5 17">Belongs to the sugar phosphate cyclases superfamily. Dehydroquinate synthase family.</text>
</comment>
<evidence type="ECO:0000256" key="14">
    <source>
        <dbReference type="ARBA" id="ARBA00023141"/>
    </source>
</evidence>
<dbReference type="PIRSF" id="PIRSF001455">
    <property type="entry name" value="DHQ_synth"/>
    <property type="match status" value="1"/>
</dbReference>
<sequence length="365" mass="38437">MRDVQINLGNRSYSIFIGQGVLDAAGTLLTGLPTGRKALLVTNPTVARLYADRVTAALTRAGIDVVRALIPDGEQYKALQSAEMLYDRAFAAGLDRGCPVVALGGGVVGDLAGFVAATYMRGVPFVQIPTTLLAQVDSSVGGKVAVNHPRGKNIIGAFYQPVLVLSDTGTLRTLGAGEVRSGLAEVIKYGIIKDAAFFTWLENNLDHVLALEPAALAHVIEQSCLSKARVVEEDETEQGQRAILNLGHTVGHAIEALAGYGRYSHGEAVAIGTAVAARLAVDLGLLQENEEHRIRNLLARAGLPLEVPGDISTDAVMAAMYGDKKTRAGQITFILPAAIGRAVIRPGMAEEPIARAIDNCRAGSD</sequence>
<keyword evidence="9 17" id="KW-0028">Amino-acid biosynthesis</keyword>
<dbReference type="EC" id="4.2.3.4" evidence="6 17"/>
<evidence type="ECO:0000256" key="17">
    <source>
        <dbReference type="HAMAP-Rule" id="MF_00110"/>
    </source>
</evidence>
<dbReference type="GO" id="GO:0003856">
    <property type="term" value="F:3-dehydroquinate synthase activity"/>
    <property type="evidence" value="ECO:0007669"/>
    <property type="project" value="UniProtKB-UniRule"/>
</dbReference>
<feature type="binding site" evidence="17">
    <location>
        <begin position="106"/>
        <end position="110"/>
    </location>
    <ligand>
        <name>NAD(+)</name>
        <dbReference type="ChEBI" id="CHEBI:57540"/>
    </ligand>
</feature>
<feature type="binding site" evidence="17">
    <location>
        <position position="265"/>
    </location>
    <ligand>
        <name>Zn(2+)</name>
        <dbReference type="ChEBI" id="CHEBI:29105"/>
    </ligand>
</feature>
<evidence type="ECO:0000256" key="11">
    <source>
        <dbReference type="ARBA" id="ARBA00022741"/>
    </source>
</evidence>
<keyword evidence="14 17" id="KW-0057">Aromatic amino acid biosynthesis</keyword>
<evidence type="ECO:0000256" key="12">
    <source>
        <dbReference type="ARBA" id="ARBA00022833"/>
    </source>
</evidence>
<dbReference type="InterPro" id="IPR030960">
    <property type="entry name" value="DHQS/DOIS_N"/>
</dbReference>
<organism evidence="20 21">
    <name type="scientific">Desulfoscipio geothermicus DSM 3669</name>
    <dbReference type="NCBI Taxonomy" id="1121426"/>
    <lineage>
        <taxon>Bacteria</taxon>
        <taxon>Bacillati</taxon>
        <taxon>Bacillota</taxon>
        <taxon>Clostridia</taxon>
        <taxon>Eubacteriales</taxon>
        <taxon>Desulfallaceae</taxon>
        <taxon>Desulfoscipio</taxon>
    </lineage>
</organism>
<accession>A0A1I6DBQ0</accession>
<dbReference type="AlphaFoldDB" id="A0A1I6DBQ0"/>
<gene>
    <name evidence="17" type="primary">aroB</name>
    <name evidence="20" type="ORF">SAMN05660706_10888</name>
</gene>
<feature type="binding site" evidence="17">
    <location>
        <position position="248"/>
    </location>
    <ligand>
        <name>Zn(2+)</name>
        <dbReference type="ChEBI" id="CHEBI:29105"/>
    </ligand>
</feature>
<feature type="binding site" evidence="17">
    <location>
        <position position="152"/>
    </location>
    <ligand>
        <name>NAD(+)</name>
        <dbReference type="ChEBI" id="CHEBI:57540"/>
    </ligand>
</feature>
<dbReference type="NCBIfam" id="TIGR01357">
    <property type="entry name" value="aroB"/>
    <property type="match status" value="1"/>
</dbReference>
<dbReference type="HAMAP" id="MF_00110">
    <property type="entry name" value="DHQ_synthase"/>
    <property type="match status" value="1"/>
</dbReference>
<name>A0A1I6DBQ0_9FIRM</name>
<evidence type="ECO:0000256" key="9">
    <source>
        <dbReference type="ARBA" id="ARBA00022605"/>
    </source>
</evidence>
<dbReference type="Pfam" id="PF01761">
    <property type="entry name" value="DHQ_synthase"/>
    <property type="match status" value="1"/>
</dbReference>
<feature type="binding site" evidence="17">
    <location>
        <begin position="72"/>
        <end position="77"/>
    </location>
    <ligand>
        <name>NAD(+)</name>
        <dbReference type="ChEBI" id="CHEBI:57540"/>
    </ligand>
</feature>
<keyword evidence="21" id="KW-1185">Reference proteome</keyword>
<dbReference type="OrthoDB" id="9806583at2"/>
<keyword evidence="8 17" id="KW-0963">Cytoplasm</keyword>
<reference evidence="21" key="1">
    <citation type="submission" date="2016-10" db="EMBL/GenBank/DDBJ databases">
        <authorList>
            <person name="Varghese N."/>
            <person name="Submissions S."/>
        </authorList>
    </citation>
    <scope>NUCLEOTIDE SEQUENCE [LARGE SCALE GENOMIC DNA]</scope>
    <source>
        <strain evidence="21">DSM 3669</strain>
    </source>
</reference>
<dbReference type="STRING" id="39060.SAMN05660706_10888"/>
<dbReference type="InterPro" id="IPR056179">
    <property type="entry name" value="DHQS_C"/>
</dbReference>
<dbReference type="RefSeq" id="WP_092482655.1">
    <property type="nucleotide sequence ID" value="NZ_FOYM01000008.1"/>
</dbReference>
<comment type="subcellular location">
    <subcellularLocation>
        <location evidence="3 17">Cytoplasm</location>
    </subcellularLocation>
</comment>
<feature type="binding site" evidence="17">
    <location>
        <begin position="170"/>
        <end position="173"/>
    </location>
    <ligand>
        <name>NAD(+)</name>
        <dbReference type="ChEBI" id="CHEBI:57540"/>
    </ligand>
</feature>
<comment type="cofactor">
    <cofactor evidence="2 17">
        <name>NAD(+)</name>
        <dbReference type="ChEBI" id="CHEBI:57540"/>
    </cofactor>
</comment>
<dbReference type="SUPFAM" id="SSF56796">
    <property type="entry name" value="Dehydroquinate synthase-like"/>
    <property type="match status" value="1"/>
</dbReference>
<proteinExistence type="inferred from homology"/>
<dbReference type="FunFam" id="3.40.50.1970:FF:000001">
    <property type="entry name" value="3-dehydroquinate synthase"/>
    <property type="match status" value="1"/>
</dbReference>
<dbReference type="GO" id="GO:0009073">
    <property type="term" value="P:aromatic amino acid family biosynthetic process"/>
    <property type="evidence" value="ECO:0007669"/>
    <property type="project" value="UniProtKB-KW"/>
</dbReference>
<keyword evidence="13 17" id="KW-0520">NAD</keyword>
<keyword evidence="11 17" id="KW-0547">Nucleotide-binding</keyword>
<evidence type="ECO:0000313" key="20">
    <source>
        <dbReference type="EMBL" id="SFR02886.1"/>
    </source>
</evidence>
<evidence type="ECO:0000256" key="16">
    <source>
        <dbReference type="ARBA" id="ARBA00023285"/>
    </source>
</evidence>
<dbReference type="Gene3D" id="1.20.1090.10">
    <property type="entry name" value="Dehydroquinate synthase-like - alpha domain"/>
    <property type="match status" value="1"/>
</dbReference>
<dbReference type="PANTHER" id="PTHR43622">
    <property type="entry name" value="3-DEHYDROQUINATE SYNTHASE"/>
    <property type="match status" value="1"/>
</dbReference>
<comment type="pathway">
    <text evidence="4 17">Metabolic intermediate biosynthesis; chorismate biosynthesis; chorismate from D-erythrose 4-phosphate and phosphoenolpyruvate: step 2/7.</text>
</comment>
<dbReference type="InterPro" id="IPR050071">
    <property type="entry name" value="Dehydroquinate_synthase"/>
</dbReference>
<dbReference type="InterPro" id="IPR016037">
    <property type="entry name" value="DHQ_synth_AroB"/>
</dbReference>
<evidence type="ECO:0000259" key="18">
    <source>
        <dbReference type="Pfam" id="PF01761"/>
    </source>
</evidence>
<evidence type="ECO:0000256" key="6">
    <source>
        <dbReference type="ARBA" id="ARBA00013031"/>
    </source>
</evidence>
<dbReference type="Proteomes" id="UP000199584">
    <property type="component" value="Unassembled WGS sequence"/>
</dbReference>
<feature type="domain" description="3-dehydroquinate synthase N-terminal" evidence="18">
    <location>
        <begin position="69"/>
        <end position="180"/>
    </location>
</feature>
<dbReference type="GO" id="GO:0046872">
    <property type="term" value="F:metal ion binding"/>
    <property type="evidence" value="ECO:0007669"/>
    <property type="project" value="UniProtKB-KW"/>
</dbReference>
<dbReference type="GO" id="GO:0000166">
    <property type="term" value="F:nucleotide binding"/>
    <property type="evidence" value="ECO:0007669"/>
    <property type="project" value="UniProtKB-KW"/>
</dbReference>
<keyword evidence="12 17" id="KW-0862">Zinc</keyword>
<evidence type="ECO:0000256" key="1">
    <source>
        <dbReference type="ARBA" id="ARBA00001393"/>
    </source>
</evidence>
<dbReference type="PANTHER" id="PTHR43622:SF7">
    <property type="entry name" value="3-DEHYDROQUINATE SYNTHASE, CHLOROPLASTIC"/>
    <property type="match status" value="1"/>
</dbReference>
<dbReference type="EMBL" id="FOYM01000008">
    <property type="protein sequence ID" value="SFR02886.1"/>
    <property type="molecule type" value="Genomic_DNA"/>
</dbReference>
<dbReference type="GO" id="GO:0008652">
    <property type="term" value="P:amino acid biosynthetic process"/>
    <property type="evidence" value="ECO:0007669"/>
    <property type="project" value="UniProtKB-KW"/>
</dbReference>
<evidence type="ECO:0000256" key="8">
    <source>
        <dbReference type="ARBA" id="ARBA00022490"/>
    </source>
</evidence>
<evidence type="ECO:0000256" key="4">
    <source>
        <dbReference type="ARBA" id="ARBA00004661"/>
    </source>
</evidence>
<dbReference type="Gene3D" id="3.40.50.1970">
    <property type="match status" value="1"/>
</dbReference>
<dbReference type="GO" id="GO:0005737">
    <property type="term" value="C:cytoplasm"/>
    <property type="evidence" value="ECO:0007669"/>
    <property type="project" value="UniProtKB-SubCell"/>
</dbReference>
<protein>
    <recommendedName>
        <fullName evidence="7 17">3-dehydroquinate synthase</fullName>
        <shortName evidence="17">DHQS</shortName>
        <ecNumber evidence="6 17">4.2.3.4</ecNumber>
    </recommendedName>
</protein>
<feature type="domain" description="3-dehydroquinate synthase C-terminal" evidence="19">
    <location>
        <begin position="182"/>
        <end position="326"/>
    </location>
</feature>
<evidence type="ECO:0000256" key="15">
    <source>
        <dbReference type="ARBA" id="ARBA00023239"/>
    </source>
</evidence>
<keyword evidence="16 17" id="KW-0170">Cobalt</keyword>
<dbReference type="UniPathway" id="UPA00053">
    <property type="reaction ID" value="UER00085"/>
</dbReference>
<evidence type="ECO:0000259" key="19">
    <source>
        <dbReference type="Pfam" id="PF24621"/>
    </source>
</evidence>
<comment type="function">
    <text evidence="17">Catalyzes the conversion of 3-deoxy-D-arabino-heptulosonate 7-phosphate (DAHP) to dehydroquinate (DHQ).</text>
</comment>
<dbReference type="InterPro" id="IPR030963">
    <property type="entry name" value="DHQ_synth_fam"/>
</dbReference>
<comment type="catalytic activity">
    <reaction evidence="1 17">
        <text>7-phospho-2-dehydro-3-deoxy-D-arabino-heptonate = 3-dehydroquinate + phosphate</text>
        <dbReference type="Rhea" id="RHEA:21968"/>
        <dbReference type="ChEBI" id="CHEBI:32364"/>
        <dbReference type="ChEBI" id="CHEBI:43474"/>
        <dbReference type="ChEBI" id="CHEBI:58394"/>
        <dbReference type="EC" id="4.2.3.4"/>
    </reaction>
</comment>
<keyword evidence="15 17" id="KW-0456">Lyase</keyword>
<evidence type="ECO:0000256" key="3">
    <source>
        <dbReference type="ARBA" id="ARBA00004496"/>
    </source>
</evidence>
<evidence type="ECO:0000313" key="21">
    <source>
        <dbReference type="Proteomes" id="UP000199584"/>
    </source>
</evidence>
<dbReference type="CDD" id="cd08195">
    <property type="entry name" value="DHQS"/>
    <property type="match status" value="1"/>
</dbReference>
<evidence type="ECO:0000256" key="10">
    <source>
        <dbReference type="ARBA" id="ARBA00022723"/>
    </source>
</evidence>
<comment type="cofactor">
    <cofactor evidence="17">
        <name>Co(2+)</name>
        <dbReference type="ChEBI" id="CHEBI:48828"/>
    </cofactor>
    <cofactor evidence="17">
        <name>Zn(2+)</name>
        <dbReference type="ChEBI" id="CHEBI:29105"/>
    </cofactor>
    <text evidence="17">Binds 1 divalent metal cation per subunit. Can use either Co(2+) or Zn(2+).</text>
</comment>
<evidence type="ECO:0000256" key="2">
    <source>
        <dbReference type="ARBA" id="ARBA00001911"/>
    </source>
</evidence>
<dbReference type="GO" id="GO:0009423">
    <property type="term" value="P:chorismate biosynthetic process"/>
    <property type="evidence" value="ECO:0007669"/>
    <property type="project" value="UniProtKB-UniRule"/>
</dbReference>
<evidence type="ECO:0000256" key="13">
    <source>
        <dbReference type="ARBA" id="ARBA00023027"/>
    </source>
</evidence>
<feature type="binding site" evidence="17">
    <location>
        <position position="185"/>
    </location>
    <ligand>
        <name>Zn(2+)</name>
        <dbReference type="ChEBI" id="CHEBI:29105"/>
    </ligand>
</feature>
<dbReference type="Pfam" id="PF24621">
    <property type="entry name" value="DHQS_C"/>
    <property type="match status" value="1"/>
</dbReference>
<feature type="binding site" evidence="17">
    <location>
        <begin position="130"/>
        <end position="131"/>
    </location>
    <ligand>
        <name>NAD(+)</name>
        <dbReference type="ChEBI" id="CHEBI:57540"/>
    </ligand>
</feature>
<keyword evidence="10 17" id="KW-0479">Metal-binding</keyword>
<evidence type="ECO:0000256" key="7">
    <source>
        <dbReference type="ARBA" id="ARBA00017684"/>
    </source>
</evidence>